<reference evidence="2 3" key="1">
    <citation type="submission" date="2015-10" db="EMBL/GenBank/DDBJ databases">
        <title>Full genome of DAOMC 229536 Phialocephala scopiformis, a fungal endophyte of spruce producing the potent anti-insectan compound rugulosin.</title>
        <authorList>
            <consortium name="DOE Joint Genome Institute"/>
            <person name="Walker A.K."/>
            <person name="Frasz S.L."/>
            <person name="Seifert K.A."/>
            <person name="Miller J.D."/>
            <person name="Mondo S.J."/>
            <person name="Labutti K."/>
            <person name="Lipzen A."/>
            <person name="Dockter R."/>
            <person name="Kennedy M."/>
            <person name="Grigoriev I.V."/>
            <person name="Spatafora J.W."/>
        </authorList>
    </citation>
    <scope>NUCLEOTIDE SEQUENCE [LARGE SCALE GENOMIC DNA]</scope>
    <source>
        <strain evidence="2 3">CBS 120377</strain>
    </source>
</reference>
<dbReference type="PANTHER" id="PTHR43102">
    <property type="entry name" value="SLR1143 PROTEIN"/>
    <property type="match status" value="1"/>
</dbReference>
<gene>
    <name evidence="2" type="ORF">LY89DRAFT_229246</name>
</gene>
<dbReference type="AlphaFoldDB" id="A0A194WUN9"/>
<sequence length="572" mass="63439">MPRAIMSLIDHEHQYVLAEATRSVSLYDPKKTEQGDELWVGSVQLPLKWGICPDTLHTFISGDGSKDKSTDYITANQHCYIINDLASLECFKDKSYVAGPPFLRFYAEVPLKLHGYVVGGFCVVDYKPRAGLDAAALETLVEVASAITEHLGLVIAQDRLKRSREMIQTLAQFARGKQAQDLLNVITRRWTQDPAKAQTMSVHNRTDSERHATESKTESNTFIVPDVSIQVSDYGSAPSESGTDSLTVDSTMSEHGSVYTPTEHGFSTPTADNTFLAGELEMPKSVRSFLSTNASSRRNSGTDELARTAVKLLFNRACHRIRQASDLEGIIFVECSTQDTAMPSKEHTPKSNRSPDSEDDLARETSNTVDCKFRPIVPDTGSQGNSDTDGKGKQSRVCELLGYAFRSEVGGFGPAPLPRHSSLPQSTLRTLRDHYPQGEIFHFDENGSILEFEDGRAKRCGAETDDESRIEFERNKKQLRGYQLLDVCLGARSIIFFPLWDPQKDQWFAGSLAWTNDPARLLDEDDVAMLATFGSCVMAEKAKMDALNADYTTTKAEFISSVSRGLERAPSW</sequence>
<evidence type="ECO:0000313" key="2">
    <source>
        <dbReference type="EMBL" id="KUJ11665.1"/>
    </source>
</evidence>
<organism evidence="2 3">
    <name type="scientific">Mollisia scopiformis</name>
    <name type="common">Conifer needle endophyte fungus</name>
    <name type="synonym">Phialocephala scopiformis</name>
    <dbReference type="NCBI Taxonomy" id="149040"/>
    <lineage>
        <taxon>Eukaryota</taxon>
        <taxon>Fungi</taxon>
        <taxon>Dikarya</taxon>
        <taxon>Ascomycota</taxon>
        <taxon>Pezizomycotina</taxon>
        <taxon>Leotiomycetes</taxon>
        <taxon>Helotiales</taxon>
        <taxon>Mollisiaceae</taxon>
        <taxon>Mollisia</taxon>
    </lineage>
</organism>
<feature type="region of interest" description="Disordered" evidence="1">
    <location>
        <begin position="195"/>
        <end position="218"/>
    </location>
</feature>
<evidence type="ECO:0000313" key="3">
    <source>
        <dbReference type="Proteomes" id="UP000070700"/>
    </source>
</evidence>
<feature type="compositionally biased region" description="Basic and acidic residues" evidence="1">
    <location>
        <begin position="204"/>
        <end position="217"/>
    </location>
</feature>
<dbReference type="InParanoid" id="A0A194WUN9"/>
<dbReference type="Proteomes" id="UP000070700">
    <property type="component" value="Unassembled WGS sequence"/>
</dbReference>
<proteinExistence type="predicted"/>
<dbReference type="GeneID" id="28815750"/>
<dbReference type="EMBL" id="KQ947426">
    <property type="protein sequence ID" value="KUJ11665.1"/>
    <property type="molecule type" value="Genomic_DNA"/>
</dbReference>
<keyword evidence="3" id="KW-1185">Reference proteome</keyword>
<dbReference type="SUPFAM" id="SSF55781">
    <property type="entry name" value="GAF domain-like"/>
    <property type="match status" value="1"/>
</dbReference>
<evidence type="ECO:0008006" key="4">
    <source>
        <dbReference type="Google" id="ProtNLM"/>
    </source>
</evidence>
<dbReference type="KEGG" id="psco:LY89DRAFT_229246"/>
<feature type="region of interest" description="Disordered" evidence="1">
    <location>
        <begin position="341"/>
        <end position="393"/>
    </location>
</feature>
<name>A0A194WUN9_MOLSC</name>
<accession>A0A194WUN9</accession>
<feature type="compositionally biased region" description="Basic and acidic residues" evidence="1">
    <location>
        <begin position="344"/>
        <end position="363"/>
    </location>
</feature>
<protein>
    <recommendedName>
        <fullName evidence="4">GAF domain-containing protein</fullName>
    </recommendedName>
</protein>
<dbReference type="RefSeq" id="XP_018066020.1">
    <property type="nucleotide sequence ID" value="XM_018206024.1"/>
</dbReference>
<dbReference type="PANTHER" id="PTHR43102:SF2">
    <property type="entry name" value="GAF DOMAIN-CONTAINING PROTEIN"/>
    <property type="match status" value="1"/>
</dbReference>
<evidence type="ECO:0000256" key="1">
    <source>
        <dbReference type="SAM" id="MobiDB-lite"/>
    </source>
</evidence>
<dbReference type="OrthoDB" id="3564290at2759"/>